<evidence type="ECO:0000256" key="1">
    <source>
        <dbReference type="SAM" id="Phobius"/>
    </source>
</evidence>
<sequence length="196" mass="20882">MLESPASELDVTTRQLALGPLAGGVGLPVLVAVVFVLLADPTATPWWQRFDAGLWLGFGLCLGFAGVCLGTAWTGECRIAFGLGVAALVGVIVWPAIGFGESPDVVFALGGTAFVVLPLLVLAVPAEYLYRTNGRERLSPTRLEAIAPRRNRPLARRPRTANRPRAATVTARLGGTRSSRWKAPRDVLGTVPTIDW</sequence>
<name>A0A4S3TNA1_9EURY</name>
<feature type="transmembrane region" description="Helical" evidence="1">
    <location>
        <begin position="79"/>
        <end position="99"/>
    </location>
</feature>
<feature type="transmembrane region" description="Helical" evidence="1">
    <location>
        <begin position="105"/>
        <end position="130"/>
    </location>
</feature>
<dbReference type="EMBL" id="RBZW01000016">
    <property type="protein sequence ID" value="THE65779.1"/>
    <property type="molecule type" value="Genomic_DNA"/>
</dbReference>
<keyword evidence="1" id="KW-0472">Membrane</keyword>
<dbReference type="Proteomes" id="UP000318864">
    <property type="component" value="Unassembled WGS sequence"/>
</dbReference>
<keyword evidence="3" id="KW-1185">Reference proteome</keyword>
<comment type="caution">
    <text evidence="2">The sequence shown here is derived from an EMBL/GenBank/DDBJ whole genome shotgun (WGS) entry which is preliminary data.</text>
</comment>
<feature type="transmembrane region" description="Helical" evidence="1">
    <location>
        <begin position="21"/>
        <end position="40"/>
    </location>
</feature>
<keyword evidence="1" id="KW-0812">Transmembrane</keyword>
<dbReference type="AlphaFoldDB" id="A0A4S3TNA1"/>
<evidence type="ECO:0000313" key="3">
    <source>
        <dbReference type="Proteomes" id="UP000318864"/>
    </source>
</evidence>
<organism evidence="2 3">
    <name type="scientific">Salinadaptatus halalkaliphilus</name>
    <dbReference type="NCBI Taxonomy" id="2419781"/>
    <lineage>
        <taxon>Archaea</taxon>
        <taxon>Methanobacteriati</taxon>
        <taxon>Methanobacteriota</taxon>
        <taxon>Stenosarchaea group</taxon>
        <taxon>Halobacteria</taxon>
        <taxon>Halobacteriales</taxon>
        <taxon>Natrialbaceae</taxon>
        <taxon>Salinadaptatus</taxon>
    </lineage>
</organism>
<gene>
    <name evidence="2" type="ORF">D8Y22_06330</name>
</gene>
<feature type="transmembrane region" description="Helical" evidence="1">
    <location>
        <begin position="52"/>
        <end position="72"/>
    </location>
</feature>
<proteinExistence type="predicted"/>
<accession>A0A4S3TNA1</accession>
<evidence type="ECO:0000313" key="2">
    <source>
        <dbReference type="EMBL" id="THE65779.1"/>
    </source>
</evidence>
<reference evidence="2 3" key="1">
    <citation type="submission" date="2018-10" db="EMBL/GenBank/DDBJ databases">
        <title>Natronolimnobius sp. XQ-INN 246 isolated from Inner Mongolia Autonomous Region of China.</title>
        <authorList>
            <person name="Xue Q."/>
        </authorList>
    </citation>
    <scope>NUCLEOTIDE SEQUENCE [LARGE SCALE GENOMIC DNA]</scope>
    <source>
        <strain evidence="2 3">XQ-INN 246</strain>
    </source>
</reference>
<keyword evidence="1" id="KW-1133">Transmembrane helix</keyword>
<dbReference type="RefSeq" id="WP_141463853.1">
    <property type="nucleotide sequence ID" value="NZ_RBZW01000016.1"/>
</dbReference>
<protein>
    <submittedName>
        <fullName evidence="2">Uncharacterized protein</fullName>
    </submittedName>
</protein>